<protein>
    <submittedName>
        <fullName evidence="2">Uncharacterized protein</fullName>
    </submittedName>
</protein>
<organism evidence="2 3">
    <name type="scientific">Methylobacterium gnaphalii</name>
    <dbReference type="NCBI Taxonomy" id="1010610"/>
    <lineage>
        <taxon>Bacteria</taxon>
        <taxon>Pseudomonadati</taxon>
        <taxon>Pseudomonadota</taxon>
        <taxon>Alphaproteobacteria</taxon>
        <taxon>Hyphomicrobiales</taxon>
        <taxon>Methylobacteriaceae</taxon>
        <taxon>Methylobacterium</taxon>
    </lineage>
</organism>
<keyword evidence="3" id="KW-1185">Reference proteome</keyword>
<sequence length="162" mass="17852">MYGGARLPFLDVGFFKYAVSEIWKISDAQALIKFFFESSRNLMVTAAVGLAASIGHSAPLEVLYSIALFAVGFQISSAVIIWLEALINIHIHTIVYILVFYVLVALPCTLYINGIVKKTVISIIDAQSFGRSEPVKTPSRPVCIFTFDLNDFACPSELGIKR</sequence>
<feature type="transmembrane region" description="Helical" evidence="1">
    <location>
        <begin position="62"/>
        <end position="83"/>
    </location>
</feature>
<accession>A0A512JH86</accession>
<keyword evidence="1" id="KW-1133">Transmembrane helix</keyword>
<keyword evidence="1" id="KW-0812">Transmembrane</keyword>
<gene>
    <name evidence="2" type="ORF">MGN01_11280</name>
</gene>
<dbReference type="Proteomes" id="UP000321750">
    <property type="component" value="Unassembled WGS sequence"/>
</dbReference>
<dbReference type="AlphaFoldDB" id="A0A512JH86"/>
<reference evidence="2 3" key="1">
    <citation type="submission" date="2019-07" db="EMBL/GenBank/DDBJ databases">
        <title>Whole genome shotgun sequence of Methylobacterium gnaphalii NBRC 107716.</title>
        <authorList>
            <person name="Hosoyama A."/>
            <person name="Uohara A."/>
            <person name="Ohji S."/>
            <person name="Ichikawa N."/>
        </authorList>
    </citation>
    <scope>NUCLEOTIDE SEQUENCE [LARGE SCALE GENOMIC DNA]</scope>
    <source>
        <strain evidence="2 3">NBRC 107716</strain>
    </source>
</reference>
<evidence type="ECO:0000313" key="2">
    <source>
        <dbReference type="EMBL" id="GEP09283.1"/>
    </source>
</evidence>
<evidence type="ECO:0000313" key="3">
    <source>
        <dbReference type="Proteomes" id="UP000321750"/>
    </source>
</evidence>
<evidence type="ECO:0000256" key="1">
    <source>
        <dbReference type="SAM" id="Phobius"/>
    </source>
</evidence>
<proteinExistence type="predicted"/>
<dbReference type="EMBL" id="BJZV01000004">
    <property type="protein sequence ID" value="GEP09283.1"/>
    <property type="molecule type" value="Genomic_DNA"/>
</dbReference>
<keyword evidence="1" id="KW-0472">Membrane</keyword>
<feature type="transmembrane region" description="Helical" evidence="1">
    <location>
        <begin position="89"/>
        <end position="112"/>
    </location>
</feature>
<name>A0A512JH86_9HYPH</name>
<comment type="caution">
    <text evidence="2">The sequence shown here is derived from an EMBL/GenBank/DDBJ whole genome shotgun (WGS) entry which is preliminary data.</text>
</comment>